<evidence type="ECO:0000313" key="8">
    <source>
        <dbReference type="Proteomes" id="UP000014760"/>
    </source>
</evidence>
<evidence type="ECO:0000313" key="7">
    <source>
        <dbReference type="EnsemblMetazoa" id="CapteP212350"/>
    </source>
</evidence>
<dbReference type="InterPro" id="IPR051496">
    <property type="entry name" value="H-rev107_PLA/AT"/>
</dbReference>
<evidence type="ECO:0000256" key="4">
    <source>
        <dbReference type="ARBA" id="ARBA00023098"/>
    </source>
</evidence>
<dbReference type="PANTHER" id="PTHR13943">
    <property type="entry name" value="HRAS-LIKE SUPPRESSOR - RELATED"/>
    <property type="match status" value="1"/>
</dbReference>
<feature type="domain" description="LRAT" evidence="5">
    <location>
        <begin position="231"/>
        <end position="335"/>
    </location>
</feature>
<dbReference type="EnsemblMetazoa" id="CapteT212350">
    <property type="protein sequence ID" value="CapteP212350"/>
    <property type="gene ID" value="CapteG212350"/>
</dbReference>
<keyword evidence="3" id="KW-0378">Hydrolase</keyword>
<protein>
    <recommendedName>
        <fullName evidence="5">LRAT domain-containing protein</fullName>
    </recommendedName>
</protein>
<sequence length="363" mass="41647">MDHSDDSSWCDVCCAVTEFREIESARITGCTLCGYELGRIGGLAARPRDTRRRSTTHRVARPKPLRCVVCDNSDVTEFIEQDVGNDTKITVCCVCGYQVEQSEGLPVKQNTVIPKADERKHKLQELMKKKLHPHTAVDDQFQSLSILNKKPEHKTPVQVDPLTNRCFCGSHSGFEYFTLPQVLVVYAQCVRCPRRYPYEEWSRFAQVKVTAKVEAKTRIEKLDELFMADHISWHRPLGYHHHAIVVEVDVEENRVKVIHYNGSPTDSGQIEEAWMPADPQNELLYRLDYNYECFTDENVIAIARNAVGENRYNVLSNNCEHFARFCKIGKKQSTQVKHFQQALLKNVKTLSQVMLTSNGDNRK</sequence>
<accession>R7VBJ6</accession>
<dbReference type="Gene3D" id="3.90.1720.10">
    <property type="entry name" value="endopeptidase domain like (from Nostoc punctiforme)"/>
    <property type="match status" value="1"/>
</dbReference>
<organism evidence="6">
    <name type="scientific">Capitella teleta</name>
    <name type="common">Polychaete worm</name>
    <dbReference type="NCBI Taxonomy" id="283909"/>
    <lineage>
        <taxon>Eukaryota</taxon>
        <taxon>Metazoa</taxon>
        <taxon>Spiralia</taxon>
        <taxon>Lophotrochozoa</taxon>
        <taxon>Annelida</taxon>
        <taxon>Polychaeta</taxon>
        <taxon>Sedentaria</taxon>
        <taxon>Scolecida</taxon>
        <taxon>Capitellidae</taxon>
        <taxon>Capitella</taxon>
    </lineage>
</organism>
<dbReference type="PROSITE" id="PS51934">
    <property type="entry name" value="LRAT"/>
    <property type="match status" value="1"/>
</dbReference>
<evidence type="ECO:0000259" key="5">
    <source>
        <dbReference type="PROSITE" id="PS51934"/>
    </source>
</evidence>
<keyword evidence="2" id="KW-0808">Transferase</keyword>
<dbReference type="EMBL" id="KB293455">
    <property type="protein sequence ID" value="ELU15942.1"/>
    <property type="molecule type" value="Genomic_DNA"/>
</dbReference>
<dbReference type="GO" id="GO:0016410">
    <property type="term" value="F:N-acyltransferase activity"/>
    <property type="evidence" value="ECO:0007669"/>
    <property type="project" value="TreeGrafter"/>
</dbReference>
<dbReference type="HOGENOM" id="CLU_075911_0_0_1"/>
<dbReference type="GO" id="GO:0005737">
    <property type="term" value="C:cytoplasm"/>
    <property type="evidence" value="ECO:0007669"/>
    <property type="project" value="TreeGrafter"/>
</dbReference>
<evidence type="ECO:0000313" key="6">
    <source>
        <dbReference type="EMBL" id="ELU15942.1"/>
    </source>
</evidence>
<evidence type="ECO:0000256" key="3">
    <source>
        <dbReference type="ARBA" id="ARBA00022801"/>
    </source>
</evidence>
<evidence type="ECO:0000256" key="2">
    <source>
        <dbReference type="ARBA" id="ARBA00022679"/>
    </source>
</evidence>
<reference evidence="6 8" key="2">
    <citation type="journal article" date="2013" name="Nature">
        <title>Insights into bilaterian evolution from three spiralian genomes.</title>
        <authorList>
            <person name="Simakov O."/>
            <person name="Marletaz F."/>
            <person name="Cho S.J."/>
            <person name="Edsinger-Gonzales E."/>
            <person name="Havlak P."/>
            <person name="Hellsten U."/>
            <person name="Kuo D.H."/>
            <person name="Larsson T."/>
            <person name="Lv J."/>
            <person name="Arendt D."/>
            <person name="Savage R."/>
            <person name="Osoegawa K."/>
            <person name="de Jong P."/>
            <person name="Grimwood J."/>
            <person name="Chapman J.A."/>
            <person name="Shapiro H."/>
            <person name="Aerts A."/>
            <person name="Otillar R.P."/>
            <person name="Terry A.Y."/>
            <person name="Boore J.L."/>
            <person name="Grigoriev I.V."/>
            <person name="Lindberg D.R."/>
            <person name="Seaver E.C."/>
            <person name="Weisblat D.A."/>
            <person name="Putnam N.H."/>
            <person name="Rokhsar D.S."/>
        </authorList>
    </citation>
    <scope>NUCLEOTIDE SEQUENCE</scope>
    <source>
        <strain evidence="6 8">I ESC-2004</strain>
    </source>
</reference>
<proteinExistence type="inferred from homology"/>
<dbReference type="EMBL" id="AMQN01037259">
    <property type="status" value="NOT_ANNOTATED_CDS"/>
    <property type="molecule type" value="Genomic_DNA"/>
</dbReference>
<keyword evidence="4" id="KW-0443">Lipid metabolism</keyword>
<dbReference type="PANTHER" id="PTHR13943:SF77">
    <property type="entry name" value="LRAT DOMAIN-CONTAINING PROTEIN"/>
    <property type="match status" value="1"/>
</dbReference>
<evidence type="ECO:0000256" key="1">
    <source>
        <dbReference type="ARBA" id="ARBA00007824"/>
    </source>
</evidence>
<dbReference type="GO" id="GO:0004623">
    <property type="term" value="F:phospholipase A2 activity"/>
    <property type="evidence" value="ECO:0007669"/>
    <property type="project" value="TreeGrafter"/>
</dbReference>
<dbReference type="GO" id="GO:0070292">
    <property type="term" value="P:N-acylphosphatidylethanolamine metabolic process"/>
    <property type="evidence" value="ECO:0007669"/>
    <property type="project" value="TreeGrafter"/>
</dbReference>
<dbReference type="InterPro" id="IPR007053">
    <property type="entry name" value="LRAT_dom"/>
</dbReference>
<name>R7VBJ6_CAPTE</name>
<reference evidence="8" key="1">
    <citation type="submission" date="2012-12" db="EMBL/GenBank/DDBJ databases">
        <authorList>
            <person name="Hellsten U."/>
            <person name="Grimwood J."/>
            <person name="Chapman J.A."/>
            <person name="Shapiro H."/>
            <person name="Aerts A."/>
            <person name="Otillar R.P."/>
            <person name="Terry A.Y."/>
            <person name="Boore J.L."/>
            <person name="Simakov O."/>
            <person name="Marletaz F."/>
            <person name="Cho S.-J."/>
            <person name="Edsinger-Gonzales E."/>
            <person name="Havlak P."/>
            <person name="Kuo D.-H."/>
            <person name="Larsson T."/>
            <person name="Lv J."/>
            <person name="Arendt D."/>
            <person name="Savage R."/>
            <person name="Osoegawa K."/>
            <person name="de Jong P."/>
            <person name="Lindberg D.R."/>
            <person name="Seaver E.C."/>
            <person name="Weisblat D.A."/>
            <person name="Putnam N.H."/>
            <person name="Grigoriev I.V."/>
            <person name="Rokhsar D.S."/>
        </authorList>
    </citation>
    <scope>NUCLEOTIDE SEQUENCE</scope>
    <source>
        <strain evidence="8">I ESC-2004</strain>
    </source>
</reference>
<comment type="similarity">
    <text evidence="1">Belongs to the H-rev107 family.</text>
</comment>
<dbReference type="GO" id="GO:0008970">
    <property type="term" value="F:phospholipase A1 activity"/>
    <property type="evidence" value="ECO:0007669"/>
    <property type="project" value="TreeGrafter"/>
</dbReference>
<keyword evidence="8" id="KW-1185">Reference proteome</keyword>
<dbReference type="AlphaFoldDB" id="R7VBJ6"/>
<dbReference type="Pfam" id="PF04970">
    <property type="entry name" value="LRAT"/>
    <property type="match status" value="1"/>
</dbReference>
<reference evidence="7" key="3">
    <citation type="submission" date="2015-06" db="UniProtKB">
        <authorList>
            <consortium name="EnsemblMetazoa"/>
        </authorList>
    </citation>
    <scope>IDENTIFICATION</scope>
</reference>
<dbReference type="Proteomes" id="UP000014760">
    <property type="component" value="Unassembled WGS sequence"/>
</dbReference>
<gene>
    <name evidence="6" type="ORF">CAPTEDRAFT_212350</name>
</gene>
<dbReference type="OrthoDB" id="10051797at2759"/>